<organism evidence="2 3">
    <name type="scientific">Cupriavidus plantarum</name>
    <dbReference type="NCBI Taxonomy" id="942865"/>
    <lineage>
        <taxon>Bacteria</taxon>
        <taxon>Pseudomonadati</taxon>
        <taxon>Pseudomonadota</taxon>
        <taxon>Betaproteobacteria</taxon>
        <taxon>Burkholderiales</taxon>
        <taxon>Burkholderiaceae</taxon>
        <taxon>Cupriavidus</taxon>
    </lineage>
</organism>
<dbReference type="InterPro" id="IPR000182">
    <property type="entry name" value="GNAT_dom"/>
</dbReference>
<dbReference type="Proteomes" id="UP000245754">
    <property type="component" value="Unassembled WGS sequence"/>
</dbReference>
<dbReference type="PROSITE" id="PS51186">
    <property type="entry name" value="GNAT"/>
    <property type="match status" value="1"/>
</dbReference>
<evidence type="ECO:0000313" key="2">
    <source>
        <dbReference type="EMBL" id="PWK37203.1"/>
    </source>
</evidence>
<proteinExistence type="predicted"/>
<dbReference type="PANTHER" id="PTHR13355">
    <property type="entry name" value="GLUCOSAMINE 6-PHOSPHATE N-ACETYLTRANSFERASE"/>
    <property type="match status" value="1"/>
</dbReference>
<protein>
    <recommendedName>
        <fullName evidence="1">N-acetyltransferase domain-containing protein</fullName>
    </recommendedName>
</protein>
<comment type="caution">
    <text evidence="2">The sequence shown here is derived from an EMBL/GenBank/DDBJ whole genome shotgun (WGS) entry which is preliminary data.</text>
</comment>
<dbReference type="AlphaFoldDB" id="A0A316F143"/>
<dbReference type="Pfam" id="PF13673">
    <property type="entry name" value="Acetyltransf_10"/>
    <property type="match status" value="1"/>
</dbReference>
<evidence type="ECO:0000259" key="1">
    <source>
        <dbReference type="PROSITE" id="PS51186"/>
    </source>
</evidence>
<dbReference type="SUPFAM" id="SSF55729">
    <property type="entry name" value="Acyl-CoA N-acyltransferases (Nat)"/>
    <property type="match status" value="1"/>
</dbReference>
<keyword evidence="3" id="KW-1185">Reference proteome</keyword>
<dbReference type="Gene3D" id="3.40.630.30">
    <property type="match status" value="1"/>
</dbReference>
<dbReference type="GO" id="GO:0004343">
    <property type="term" value="F:glucosamine 6-phosphate N-acetyltransferase activity"/>
    <property type="evidence" value="ECO:0007669"/>
    <property type="project" value="TreeGrafter"/>
</dbReference>
<dbReference type="InterPro" id="IPR016181">
    <property type="entry name" value="Acyl_CoA_acyltransferase"/>
</dbReference>
<dbReference type="CDD" id="cd04301">
    <property type="entry name" value="NAT_SF"/>
    <property type="match status" value="1"/>
</dbReference>
<reference evidence="2 3" key="1">
    <citation type="submission" date="2018-05" db="EMBL/GenBank/DDBJ databases">
        <title>Genomic Encyclopedia of Type Strains, Phase IV (KMG-V): Genome sequencing to study the core and pangenomes of soil and plant-associated prokaryotes.</title>
        <authorList>
            <person name="Whitman W."/>
        </authorList>
    </citation>
    <scope>NUCLEOTIDE SEQUENCE [LARGE SCALE GENOMIC DNA]</scope>
    <source>
        <strain evidence="2 3">SLV-132</strain>
    </source>
</reference>
<dbReference type="PANTHER" id="PTHR13355:SF11">
    <property type="entry name" value="GLUCOSAMINE 6-PHOSPHATE N-ACETYLTRANSFERASE"/>
    <property type="match status" value="1"/>
</dbReference>
<feature type="domain" description="N-acetyltransferase" evidence="1">
    <location>
        <begin position="19"/>
        <end position="155"/>
    </location>
</feature>
<dbReference type="InterPro" id="IPR039143">
    <property type="entry name" value="GNPNAT1-like"/>
</dbReference>
<accession>A0A316F143</accession>
<dbReference type="EMBL" id="QGGT01000001">
    <property type="protein sequence ID" value="PWK37203.1"/>
    <property type="molecule type" value="Genomic_DNA"/>
</dbReference>
<sequence length="155" mass="16993">MTPRFRLVSILTAVMSITVVICPWSEARERASAIRFTVFVEEQRVPQELELDEWDEQCWHALALRADGTAVATGRLLPDGHIGRMAVLASARGTGVGFKVLQALMAKAAELGYRELVLNAQTHAAPFYARAGFVQVGGEFDDAGIPHVEMRKTLA</sequence>
<evidence type="ECO:0000313" key="3">
    <source>
        <dbReference type="Proteomes" id="UP000245754"/>
    </source>
</evidence>
<gene>
    <name evidence="2" type="ORF">C7419_1011085</name>
</gene>
<name>A0A316F143_9BURK</name>